<evidence type="ECO:0000256" key="1">
    <source>
        <dbReference type="SAM" id="MobiDB-lite"/>
    </source>
</evidence>
<name>A0A2K1IKE3_PHYPA</name>
<protein>
    <submittedName>
        <fullName evidence="2 3">Uncharacterized protein</fullName>
    </submittedName>
</protein>
<feature type="region of interest" description="Disordered" evidence="1">
    <location>
        <begin position="36"/>
        <end position="67"/>
    </location>
</feature>
<dbReference type="Proteomes" id="UP000006727">
    <property type="component" value="Chromosome 23"/>
</dbReference>
<dbReference type="EMBL" id="ABEU02000023">
    <property type="protein sequence ID" value="PNR29746.1"/>
    <property type="molecule type" value="Genomic_DNA"/>
</dbReference>
<dbReference type="Gramene" id="Pp3c23_22310V3.1">
    <property type="protein sequence ID" value="PAC:32949977.CDS.1"/>
    <property type="gene ID" value="Pp3c23_22310"/>
</dbReference>
<keyword evidence="4" id="KW-1185">Reference proteome</keyword>
<accession>A0A2K1IKE3</accession>
<evidence type="ECO:0000313" key="2">
    <source>
        <dbReference type="EMBL" id="PNR29746.1"/>
    </source>
</evidence>
<dbReference type="InParanoid" id="A0A2K1IKE3"/>
<dbReference type="EnsemblPlants" id="Pp3c23_22310V3.1">
    <property type="protein sequence ID" value="PAC:32949977.CDS.1"/>
    <property type="gene ID" value="Pp3c23_22310"/>
</dbReference>
<sequence length="149" mass="16122">MNSGFTNNEIRPEAAIVSVSSTLESSLTNNFFSSQESVACGDGPEDNLQQPCTDGHGQTTDTNDKHPFASDVEDVGGVTDHVPHFPNPAPRTINEVGNDAPALAENDGTAMCIPRGRRSNPVMQNRGPGLGNSHQWEVHLPTRHHMRRL</sequence>
<dbReference type="PaxDb" id="3218-PP1S319_25V6.1"/>
<reference evidence="2 4" key="2">
    <citation type="journal article" date="2018" name="Plant J.">
        <title>The Physcomitrella patens chromosome-scale assembly reveals moss genome structure and evolution.</title>
        <authorList>
            <person name="Lang D."/>
            <person name="Ullrich K.K."/>
            <person name="Murat F."/>
            <person name="Fuchs J."/>
            <person name="Jenkins J."/>
            <person name="Haas F.B."/>
            <person name="Piednoel M."/>
            <person name="Gundlach H."/>
            <person name="Van Bel M."/>
            <person name="Meyberg R."/>
            <person name="Vives C."/>
            <person name="Morata J."/>
            <person name="Symeonidi A."/>
            <person name="Hiss M."/>
            <person name="Muchero W."/>
            <person name="Kamisugi Y."/>
            <person name="Saleh O."/>
            <person name="Blanc G."/>
            <person name="Decker E.L."/>
            <person name="van Gessel N."/>
            <person name="Grimwood J."/>
            <person name="Hayes R.D."/>
            <person name="Graham S.W."/>
            <person name="Gunter L.E."/>
            <person name="McDaniel S.F."/>
            <person name="Hoernstein S.N.W."/>
            <person name="Larsson A."/>
            <person name="Li F.W."/>
            <person name="Perroud P.F."/>
            <person name="Phillips J."/>
            <person name="Ranjan P."/>
            <person name="Rokshar D.S."/>
            <person name="Rothfels C.J."/>
            <person name="Schneider L."/>
            <person name="Shu S."/>
            <person name="Stevenson D.W."/>
            <person name="Thummler F."/>
            <person name="Tillich M."/>
            <person name="Villarreal Aguilar J.C."/>
            <person name="Widiez T."/>
            <person name="Wong G.K."/>
            <person name="Wymore A."/>
            <person name="Zhang Y."/>
            <person name="Zimmer A.D."/>
            <person name="Quatrano R.S."/>
            <person name="Mayer K.F.X."/>
            <person name="Goodstein D."/>
            <person name="Casacuberta J.M."/>
            <person name="Vandepoele K."/>
            <person name="Reski R."/>
            <person name="Cuming A.C."/>
            <person name="Tuskan G.A."/>
            <person name="Maumus F."/>
            <person name="Salse J."/>
            <person name="Schmutz J."/>
            <person name="Rensing S.A."/>
        </authorList>
    </citation>
    <scope>NUCLEOTIDE SEQUENCE [LARGE SCALE GENOMIC DNA]</scope>
    <source>
        <strain evidence="3 4">cv. Gransden 2004</strain>
    </source>
</reference>
<evidence type="ECO:0000313" key="3">
    <source>
        <dbReference type="EnsemblPlants" id="PAC:32949977.CDS.1"/>
    </source>
</evidence>
<gene>
    <name evidence="2" type="ORF">PHYPA_028440</name>
</gene>
<organism evidence="2">
    <name type="scientific">Physcomitrium patens</name>
    <name type="common">Spreading-leaved earth moss</name>
    <name type="synonym">Physcomitrella patens</name>
    <dbReference type="NCBI Taxonomy" id="3218"/>
    <lineage>
        <taxon>Eukaryota</taxon>
        <taxon>Viridiplantae</taxon>
        <taxon>Streptophyta</taxon>
        <taxon>Embryophyta</taxon>
        <taxon>Bryophyta</taxon>
        <taxon>Bryophytina</taxon>
        <taxon>Bryopsida</taxon>
        <taxon>Funariidae</taxon>
        <taxon>Funariales</taxon>
        <taxon>Funariaceae</taxon>
        <taxon>Physcomitrium</taxon>
    </lineage>
</organism>
<reference evidence="2 4" key="1">
    <citation type="journal article" date="2008" name="Science">
        <title>The Physcomitrella genome reveals evolutionary insights into the conquest of land by plants.</title>
        <authorList>
            <person name="Rensing S."/>
            <person name="Lang D."/>
            <person name="Zimmer A."/>
            <person name="Terry A."/>
            <person name="Salamov A."/>
            <person name="Shapiro H."/>
            <person name="Nishiyama T."/>
            <person name="Perroud P.-F."/>
            <person name="Lindquist E."/>
            <person name="Kamisugi Y."/>
            <person name="Tanahashi T."/>
            <person name="Sakakibara K."/>
            <person name="Fujita T."/>
            <person name="Oishi K."/>
            <person name="Shin-I T."/>
            <person name="Kuroki Y."/>
            <person name="Toyoda A."/>
            <person name="Suzuki Y."/>
            <person name="Hashimoto A."/>
            <person name="Yamaguchi K."/>
            <person name="Sugano A."/>
            <person name="Kohara Y."/>
            <person name="Fujiyama A."/>
            <person name="Anterola A."/>
            <person name="Aoki S."/>
            <person name="Ashton N."/>
            <person name="Barbazuk W.B."/>
            <person name="Barker E."/>
            <person name="Bennetzen J."/>
            <person name="Bezanilla M."/>
            <person name="Blankenship R."/>
            <person name="Cho S.H."/>
            <person name="Dutcher S."/>
            <person name="Estelle M."/>
            <person name="Fawcett J.A."/>
            <person name="Gundlach H."/>
            <person name="Hanada K."/>
            <person name="Heyl A."/>
            <person name="Hicks K.A."/>
            <person name="Hugh J."/>
            <person name="Lohr M."/>
            <person name="Mayer K."/>
            <person name="Melkozernov A."/>
            <person name="Murata T."/>
            <person name="Nelson D."/>
            <person name="Pils B."/>
            <person name="Prigge M."/>
            <person name="Reiss B."/>
            <person name="Renner T."/>
            <person name="Rombauts S."/>
            <person name="Rushton P."/>
            <person name="Sanderfoot A."/>
            <person name="Schween G."/>
            <person name="Shiu S.-H."/>
            <person name="Stueber K."/>
            <person name="Theodoulou F.L."/>
            <person name="Tu H."/>
            <person name="Van de Peer Y."/>
            <person name="Verrier P.J."/>
            <person name="Waters E."/>
            <person name="Wood A."/>
            <person name="Yang L."/>
            <person name="Cove D."/>
            <person name="Cuming A."/>
            <person name="Hasebe M."/>
            <person name="Lucas S."/>
            <person name="Mishler D.B."/>
            <person name="Reski R."/>
            <person name="Grigoriev I."/>
            <person name="Quatrano R.S."/>
            <person name="Boore J.L."/>
        </authorList>
    </citation>
    <scope>NUCLEOTIDE SEQUENCE [LARGE SCALE GENOMIC DNA]</scope>
    <source>
        <strain evidence="3 4">cv. Gransden 2004</strain>
    </source>
</reference>
<proteinExistence type="predicted"/>
<reference evidence="3" key="3">
    <citation type="submission" date="2020-12" db="UniProtKB">
        <authorList>
            <consortium name="EnsemblPlants"/>
        </authorList>
    </citation>
    <scope>IDENTIFICATION</scope>
</reference>
<dbReference type="AlphaFoldDB" id="A0A2K1IKE3"/>
<evidence type="ECO:0000313" key="4">
    <source>
        <dbReference type="Proteomes" id="UP000006727"/>
    </source>
</evidence>
<feature type="compositionally biased region" description="Polar residues" evidence="1">
    <location>
        <begin position="47"/>
        <end position="61"/>
    </location>
</feature>